<feature type="region of interest" description="Disordered" evidence="1">
    <location>
        <begin position="1"/>
        <end position="22"/>
    </location>
</feature>
<feature type="transmembrane region" description="Helical" evidence="2">
    <location>
        <begin position="110"/>
        <end position="128"/>
    </location>
</feature>
<organism evidence="3 4">
    <name type="scientific">Protopolystoma xenopodis</name>
    <dbReference type="NCBI Taxonomy" id="117903"/>
    <lineage>
        <taxon>Eukaryota</taxon>
        <taxon>Metazoa</taxon>
        <taxon>Spiralia</taxon>
        <taxon>Lophotrochozoa</taxon>
        <taxon>Platyhelminthes</taxon>
        <taxon>Monogenea</taxon>
        <taxon>Polyopisthocotylea</taxon>
        <taxon>Polystomatidea</taxon>
        <taxon>Polystomatidae</taxon>
        <taxon>Protopolystoma</taxon>
    </lineage>
</organism>
<dbReference type="EMBL" id="CAAALY010024548">
    <property type="protein sequence ID" value="VEL15419.1"/>
    <property type="molecule type" value="Genomic_DNA"/>
</dbReference>
<name>A0A448WMJ4_9PLAT</name>
<protein>
    <submittedName>
        <fullName evidence="3">Uncharacterized protein</fullName>
    </submittedName>
</protein>
<accession>A0A448WMJ4</accession>
<evidence type="ECO:0000313" key="4">
    <source>
        <dbReference type="Proteomes" id="UP000784294"/>
    </source>
</evidence>
<dbReference type="AlphaFoldDB" id="A0A448WMJ4"/>
<keyword evidence="2" id="KW-0812">Transmembrane</keyword>
<reference evidence="3" key="1">
    <citation type="submission" date="2018-11" db="EMBL/GenBank/DDBJ databases">
        <authorList>
            <consortium name="Pathogen Informatics"/>
        </authorList>
    </citation>
    <scope>NUCLEOTIDE SEQUENCE</scope>
</reference>
<proteinExistence type="predicted"/>
<keyword evidence="4" id="KW-1185">Reference proteome</keyword>
<keyword evidence="2" id="KW-1133">Transmembrane helix</keyword>
<sequence>MRRQSHYSSEGTLTNEDFDSFEQVPLDDSAIEGEYEKAANAAAGLGRGQPKGPAVQPTNVGIRLRTNPSSVVEIIHALGRTWAIAASILNFLLPGFGELASYGIPVYPHFLLHFTHFNLVFATWSLSWRLL</sequence>
<dbReference type="Proteomes" id="UP000784294">
    <property type="component" value="Unassembled WGS sequence"/>
</dbReference>
<comment type="caution">
    <text evidence="3">The sequence shown here is derived from an EMBL/GenBank/DDBJ whole genome shotgun (WGS) entry which is preliminary data.</text>
</comment>
<keyword evidence="2" id="KW-0472">Membrane</keyword>
<evidence type="ECO:0000313" key="3">
    <source>
        <dbReference type="EMBL" id="VEL15419.1"/>
    </source>
</evidence>
<evidence type="ECO:0000256" key="2">
    <source>
        <dbReference type="SAM" id="Phobius"/>
    </source>
</evidence>
<feature type="transmembrane region" description="Helical" evidence="2">
    <location>
        <begin position="82"/>
        <end position="104"/>
    </location>
</feature>
<evidence type="ECO:0000256" key="1">
    <source>
        <dbReference type="SAM" id="MobiDB-lite"/>
    </source>
</evidence>
<gene>
    <name evidence="3" type="ORF">PXEA_LOCUS8859</name>
</gene>
<feature type="compositionally biased region" description="Polar residues" evidence="1">
    <location>
        <begin position="1"/>
        <end position="15"/>
    </location>
</feature>